<accession>A0A4R1KQ72</accession>
<dbReference type="RefSeq" id="WP_132704188.1">
    <property type="nucleotide sequence ID" value="NZ_SMGI01000002.1"/>
</dbReference>
<proteinExistence type="predicted"/>
<keyword evidence="2" id="KW-1185">Reference proteome</keyword>
<dbReference type="Gene3D" id="1.10.10.10">
    <property type="entry name" value="Winged helix-like DNA-binding domain superfamily/Winged helix DNA-binding domain"/>
    <property type="match status" value="1"/>
</dbReference>
<reference evidence="1 2" key="1">
    <citation type="journal article" date="2015" name="Stand. Genomic Sci.">
        <title>Genomic Encyclopedia of Bacterial and Archaeal Type Strains, Phase III: the genomes of soil and plant-associated and newly described type strains.</title>
        <authorList>
            <person name="Whitman W.B."/>
            <person name="Woyke T."/>
            <person name="Klenk H.P."/>
            <person name="Zhou Y."/>
            <person name="Lilburn T.G."/>
            <person name="Beck B.J."/>
            <person name="De Vos P."/>
            <person name="Vandamme P."/>
            <person name="Eisen J.A."/>
            <person name="Garrity G."/>
            <person name="Hugenholtz P."/>
            <person name="Kyrpides N.C."/>
        </authorList>
    </citation>
    <scope>NUCLEOTIDE SEQUENCE [LARGE SCALE GENOMIC DNA]</scope>
    <source>
        <strain evidence="1 2">CECT 8445</strain>
    </source>
</reference>
<evidence type="ECO:0000313" key="1">
    <source>
        <dbReference type="EMBL" id="TCK67215.1"/>
    </source>
</evidence>
<sequence>MEKVNSKYKVYNSNFEIAIRILVILINLPSKRASTYQLMVLDHISLNTYDVGGPASLHAPIPNRGVQIYSRKEILNESIKLLISKDLININPNKNGLLYEITENGINYLTYFESKYFNQLKNKVEWTSKKFGNFSDSELKIYVNQNLSKWGEEFMTDGNQANQV</sequence>
<dbReference type="Pfam" id="PF20288">
    <property type="entry name" value="MC2"/>
    <property type="match status" value="1"/>
</dbReference>
<comment type="caution">
    <text evidence="1">The sequence shown here is derived from an EMBL/GenBank/DDBJ whole genome shotgun (WGS) entry which is preliminary data.</text>
</comment>
<name>A0A4R1KQ72_9FLAO</name>
<dbReference type="InterPro" id="IPR036388">
    <property type="entry name" value="WH-like_DNA-bd_sf"/>
</dbReference>
<dbReference type="EMBL" id="SMGI01000002">
    <property type="protein sequence ID" value="TCK67215.1"/>
    <property type="molecule type" value="Genomic_DNA"/>
</dbReference>
<evidence type="ECO:0000313" key="2">
    <source>
        <dbReference type="Proteomes" id="UP000295714"/>
    </source>
</evidence>
<protein>
    <submittedName>
        <fullName evidence="1">Uncharacterized protein</fullName>
    </submittedName>
</protein>
<dbReference type="InterPro" id="IPR046904">
    <property type="entry name" value="ABC-3C_MC2"/>
</dbReference>
<dbReference type="OrthoDB" id="8662245at2"/>
<organism evidence="1 2">
    <name type="scientific">Winogradskyella wandonensis</name>
    <dbReference type="NCBI Taxonomy" id="1442586"/>
    <lineage>
        <taxon>Bacteria</taxon>
        <taxon>Pseudomonadati</taxon>
        <taxon>Bacteroidota</taxon>
        <taxon>Flavobacteriia</taxon>
        <taxon>Flavobacteriales</taxon>
        <taxon>Flavobacteriaceae</taxon>
        <taxon>Winogradskyella</taxon>
    </lineage>
</organism>
<dbReference type="AlphaFoldDB" id="A0A4R1KQ72"/>
<dbReference type="Proteomes" id="UP000295714">
    <property type="component" value="Unassembled WGS sequence"/>
</dbReference>
<gene>
    <name evidence="1" type="ORF">DFQ05_0988</name>
</gene>